<keyword evidence="4" id="KW-0732">Signal</keyword>
<accession>A0A0K9NNG0</accession>
<evidence type="ECO:0000256" key="4">
    <source>
        <dbReference type="RuleBase" id="RU363099"/>
    </source>
</evidence>
<evidence type="ECO:0000256" key="3">
    <source>
        <dbReference type="ARBA" id="ARBA00022525"/>
    </source>
</evidence>
<protein>
    <recommendedName>
        <fullName evidence="4">Dirigent protein</fullName>
    </recommendedName>
</protein>
<evidence type="ECO:0000256" key="2">
    <source>
        <dbReference type="ARBA" id="ARBA00011738"/>
    </source>
</evidence>
<dbReference type="PANTHER" id="PTHR21495">
    <property type="entry name" value="NUCLEOPORIN-RELATED"/>
    <property type="match status" value="1"/>
</dbReference>
<feature type="chain" id="PRO_5008191198" description="Dirigent protein" evidence="4">
    <location>
        <begin position="23"/>
        <end position="188"/>
    </location>
</feature>
<dbReference type="OrthoDB" id="1864232at2759"/>
<comment type="caution">
    <text evidence="5">The sequence shown here is derived from an EMBL/GenBank/DDBJ whole genome shotgun (WGS) entry which is preliminary data.</text>
</comment>
<reference evidence="6" key="1">
    <citation type="journal article" date="2016" name="Nature">
        <title>The genome of the seagrass Zostera marina reveals angiosperm adaptation to the sea.</title>
        <authorList>
            <person name="Olsen J.L."/>
            <person name="Rouze P."/>
            <person name="Verhelst B."/>
            <person name="Lin Y.-C."/>
            <person name="Bayer T."/>
            <person name="Collen J."/>
            <person name="Dattolo E."/>
            <person name="De Paoli E."/>
            <person name="Dittami S."/>
            <person name="Maumus F."/>
            <person name="Michel G."/>
            <person name="Kersting A."/>
            <person name="Lauritano C."/>
            <person name="Lohaus R."/>
            <person name="Toepel M."/>
            <person name="Tonon T."/>
            <person name="Vanneste K."/>
            <person name="Amirebrahimi M."/>
            <person name="Brakel J."/>
            <person name="Bostroem C."/>
            <person name="Chovatia M."/>
            <person name="Grimwood J."/>
            <person name="Jenkins J.W."/>
            <person name="Jueterbock A."/>
            <person name="Mraz A."/>
            <person name="Stam W.T."/>
            <person name="Tice H."/>
            <person name="Bornberg-Bauer E."/>
            <person name="Green P.J."/>
            <person name="Pearson G.A."/>
            <person name="Procaccini G."/>
            <person name="Duarte C.M."/>
            <person name="Schmutz J."/>
            <person name="Reusch T.B.H."/>
            <person name="Van de Peer Y."/>
        </authorList>
    </citation>
    <scope>NUCLEOTIDE SEQUENCE [LARGE SCALE GENOMIC DNA]</scope>
    <source>
        <strain evidence="6">cv. Finnish</strain>
    </source>
</reference>
<evidence type="ECO:0000313" key="6">
    <source>
        <dbReference type="Proteomes" id="UP000036987"/>
    </source>
</evidence>
<keyword evidence="3 4" id="KW-0964">Secreted</keyword>
<dbReference type="EMBL" id="LFYR01001962">
    <property type="protein sequence ID" value="KMZ58301.1"/>
    <property type="molecule type" value="Genomic_DNA"/>
</dbReference>
<evidence type="ECO:0000256" key="1">
    <source>
        <dbReference type="ARBA" id="ARBA00010746"/>
    </source>
</evidence>
<dbReference type="InterPro" id="IPR004265">
    <property type="entry name" value="Dirigent"/>
</dbReference>
<dbReference type="InterPro" id="IPR044859">
    <property type="entry name" value="Allene_oxi_cyc_Dirigent"/>
</dbReference>
<dbReference type="OMA" id="LRTHWFS"/>
<gene>
    <name evidence="5" type="ORF">ZOSMA_78G00720</name>
</gene>
<feature type="signal peptide" evidence="4">
    <location>
        <begin position="1"/>
        <end position="22"/>
    </location>
</feature>
<keyword evidence="4" id="KW-0052">Apoplast</keyword>
<keyword evidence="6" id="KW-1185">Reference proteome</keyword>
<dbReference type="Gene3D" id="2.40.480.10">
    <property type="entry name" value="Allene oxide cyclase-like"/>
    <property type="match status" value="1"/>
</dbReference>
<sequence>MGKLSLTTILLIFLSVVSLCYSQQTDLVIDEKPAPKLINPIQTHLRVYWHENFTDPNPTSVVIAEAPSTNSSATQFGRTYTFDNPLTLDPVSTVDVVGRAQGLYAFTSKEEMAFTLTLNVLFTKEKYNGSTILVYGRVNVDNTVKEIPIVGGSGVFKYATGYSSVQRTSFDPATFNNVIKYDLFVNHY</sequence>
<comment type="subunit">
    <text evidence="2 4">Homodimer.</text>
</comment>
<evidence type="ECO:0000313" key="5">
    <source>
        <dbReference type="EMBL" id="KMZ58301.1"/>
    </source>
</evidence>
<organism evidence="5 6">
    <name type="scientific">Zostera marina</name>
    <name type="common">Eelgrass</name>
    <dbReference type="NCBI Taxonomy" id="29655"/>
    <lineage>
        <taxon>Eukaryota</taxon>
        <taxon>Viridiplantae</taxon>
        <taxon>Streptophyta</taxon>
        <taxon>Embryophyta</taxon>
        <taxon>Tracheophyta</taxon>
        <taxon>Spermatophyta</taxon>
        <taxon>Magnoliopsida</taxon>
        <taxon>Liliopsida</taxon>
        <taxon>Zosteraceae</taxon>
        <taxon>Zostera</taxon>
    </lineage>
</organism>
<comment type="function">
    <text evidence="4">Dirigent proteins impart stereoselectivity on the phenoxy radical-coupling reaction, yielding optically active lignans from two molecules of coniferyl alcohol in the biosynthesis of lignans, flavonolignans, and alkaloids and thus plays a central role in plant secondary metabolism.</text>
</comment>
<proteinExistence type="inferred from homology"/>
<comment type="similarity">
    <text evidence="1 4">Belongs to the plant dirigent protein family.</text>
</comment>
<dbReference type="GO" id="GO:0048046">
    <property type="term" value="C:apoplast"/>
    <property type="evidence" value="ECO:0007669"/>
    <property type="project" value="UniProtKB-SubCell"/>
</dbReference>
<name>A0A0K9NNG0_ZOSMR</name>
<dbReference type="GO" id="GO:0009699">
    <property type="term" value="P:phenylpropanoid biosynthetic process"/>
    <property type="evidence" value="ECO:0007669"/>
    <property type="project" value="UniProtKB-ARBA"/>
</dbReference>
<dbReference type="AlphaFoldDB" id="A0A0K9NNG0"/>
<dbReference type="Proteomes" id="UP000036987">
    <property type="component" value="Unassembled WGS sequence"/>
</dbReference>
<comment type="subcellular location">
    <subcellularLocation>
        <location evidence="4">Secreted</location>
        <location evidence="4">Extracellular space</location>
        <location evidence="4">Apoplast</location>
    </subcellularLocation>
</comment>
<dbReference type="Pfam" id="PF03018">
    <property type="entry name" value="Dirigent"/>
    <property type="match status" value="1"/>
</dbReference>
<dbReference type="STRING" id="29655.A0A0K9NNG0"/>